<keyword evidence="2" id="KW-1185">Reference proteome</keyword>
<dbReference type="Proteomes" id="UP001159641">
    <property type="component" value="Unassembled WGS sequence"/>
</dbReference>
<dbReference type="AlphaFoldDB" id="A0AB34GR32"/>
<reference evidence="1 2" key="1">
    <citation type="submission" date="2022-11" db="EMBL/GenBank/DDBJ databases">
        <title>Whole genome sequence of Eschrichtius robustus ER-17-0199.</title>
        <authorList>
            <person name="Bruniche-Olsen A."/>
            <person name="Black A.N."/>
            <person name="Fields C.J."/>
            <person name="Walden K."/>
            <person name="Dewoody J.A."/>
        </authorList>
    </citation>
    <scope>NUCLEOTIDE SEQUENCE [LARGE SCALE GENOMIC DNA]</scope>
    <source>
        <strain evidence="1">ER-17-0199</strain>
        <tissue evidence="1">Blubber</tissue>
    </source>
</reference>
<organism evidence="1 2">
    <name type="scientific">Eschrichtius robustus</name>
    <name type="common">California gray whale</name>
    <name type="synonym">Eschrichtius gibbosus</name>
    <dbReference type="NCBI Taxonomy" id="9764"/>
    <lineage>
        <taxon>Eukaryota</taxon>
        <taxon>Metazoa</taxon>
        <taxon>Chordata</taxon>
        <taxon>Craniata</taxon>
        <taxon>Vertebrata</taxon>
        <taxon>Euteleostomi</taxon>
        <taxon>Mammalia</taxon>
        <taxon>Eutheria</taxon>
        <taxon>Laurasiatheria</taxon>
        <taxon>Artiodactyla</taxon>
        <taxon>Whippomorpha</taxon>
        <taxon>Cetacea</taxon>
        <taxon>Mysticeti</taxon>
        <taxon>Eschrichtiidae</taxon>
        <taxon>Eschrichtius</taxon>
    </lineage>
</organism>
<accession>A0AB34GR32</accession>
<gene>
    <name evidence="1" type="ORF">J1605_010905</name>
</gene>
<protein>
    <submittedName>
        <fullName evidence="1">Uncharacterized protein</fullName>
    </submittedName>
</protein>
<dbReference type="EMBL" id="JAIQCJ010002141">
    <property type="protein sequence ID" value="KAJ8781647.1"/>
    <property type="molecule type" value="Genomic_DNA"/>
</dbReference>
<proteinExistence type="predicted"/>
<name>A0AB34GR32_ESCRO</name>
<sequence length="98" mass="10062">MGGRGPPDEAPGGAGQPQPVFKAHRWVLLTGGSGLPAWPRWAGGGRSGWDAPALRLRSMCCIWCSPEGLHLAARAGEFPFLLALTPGGQEAAASSSKG</sequence>
<evidence type="ECO:0000313" key="1">
    <source>
        <dbReference type="EMBL" id="KAJ8781647.1"/>
    </source>
</evidence>
<comment type="caution">
    <text evidence="1">The sequence shown here is derived from an EMBL/GenBank/DDBJ whole genome shotgun (WGS) entry which is preliminary data.</text>
</comment>
<evidence type="ECO:0000313" key="2">
    <source>
        <dbReference type="Proteomes" id="UP001159641"/>
    </source>
</evidence>